<keyword evidence="2" id="KW-1185">Reference proteome</keyword>
<organism evidence="1 2">
    <name type="scientific">Dysgonomonas gadei ATCC BAA-286</name>
    <dbReference type="NCBI Taxonomy" id="742766"/>
    <lineage>
        <taxon>Bacteria</taxon>
        <taxon>Pseudomonadati</taxon>
        <taxon>Bacteroidota</taxon>
        <taxon>Bacteroidia</taxon>
        <taxon>Bacteroidales</taxon>
        <taxon>Dysgonomonadaceae</taxon>
        <taxon>Dysgonomonas</taxon>
    </lineage>
</organism>
<sequence>MKKFQDLVFERHRIVINSLPDYKDAKQAILDFDNGYGVSVLIGRCYERR</sequence>
<dbReference type="EMBL" id="ADLV01000020">
    <property type="protein sequence ID" value="EGK01706.1"/>
    <property type="molecule type" value="Genomic_DNA"/>
</dbReference>
<evidence type="ECO:0000313" key="1">
    <source>
        <dbReference type="EMBL" id="EGK01706.1"/>
    </source>
</evidence>
<proteinExistence type="predicted"/>
<dbReference type="Proteomes" id="UP000004913">
    <property type="component" value="Unassembled WGS sequence"/>
</dbReference>
<comment type="caution">
    <text evidence="1">The sequence shown here is derived from an EMBL/GenBank/DDBJ whole genome shotgun (WGS) entry which is preliminary data.</text>
</comment>
<dbReference type="AlphaFoldDB" id="F5IXN7"/>
<dbReference type="STRING" id="742766.HMPREF9455_01854"/>
<evidence type="ECO:0000313" key="2">
    <source>
        <dbReference type="Proteomes" id="UP000004913"/>
    </source>
</evidence>
<name>F5IXN7_9BACT</name>
<reference evidence="1 2" key="1">
    <citation type="submission" date="2011-04" db="EMBL/GenBank/DDBJ databases">
        <title>The Genome Sequence of Dysgonomonas gadei ATCC BAA-286.</title>
        <authorList>
            <consortium name="The Broad Institute Genome Sequencing Platform"/>
            <person name="Earl A."/>
            <person name="Ward D."/>
            <person name="Feldgarden M."/>
            <person name="Gevers D."/>
            <person name="Pudlo N."/>
            <person name="Martens E."/>
            <person name="Allen-Vercoe E."/>
            <person name="Young S.K."/>
            <person name="Zeng Q."/>
            <person name="Gargeya S."/>
            <person name="Fitzgerald M."/>
            <person name="Haas B."/>
            <person name="Abouelleil A."/>
            <person name="Alvarado L."/>
            <person name="Arachchi H.M."/>
            <person name="Berlin A."/>
            <person name="Brown A."/>
            <person name="Chapman S.B."/>
            <person name="Chen Z."/>
            <person name="Dunbar C."/>
            <person name="Freedman E."/>
            <person name="Gearin G."/>
            <person name="Gellesch M."/>
            <person name="Goldberg J."/>
            <person name="Griggs A."/>
            <person name="Gujja S."/>
            <person name="Heiman D."/>
            <person name="Howarth C."/>
            <person name="Larson L."/>
            <person name="Lui A."/>
            <person name="MacDonald P.J.P."/>
            <person name="Mehta T."/>
            <person name="Montmayeur A."/>
            <person name="Murphy C."/>
            <person name="Neiman D."/>
            <person name="Pearson M."/>
            <person name="Priest M."/>
            <person name="Roberts A."/>
            <person name="Saif S."/>
            <person name="Shea T."/>
            <person name="Shenoy N."/>
            <person name="Sisk P."/>
            <person name="Stolte C."/>
            <person name="Sykes S."/>
            <person name="Yandava C."/>
            <person name="Wortman J."/>
            <person name="Nusbaum C."/>
            <person name="Birren B."/>
        </authorList>
    </citation>
    <scope>NUCLEOTIDE SEQUENCE [LARGE SCALE GENOMIC DNA]</scope>
    <source>
        <strain evidence="1 2">ATCC BAA-286</strain>
    </source>
</reference>
<dbReference type="RefSeq" id="WP_006799378.1">
    <property type="nucleotide sequence ID" value="NZ_GL891982.1"/>
</dbReference>
<protein>
    <submittedName>
        <fullName evidence="1">Uncharacterized protein</fullName>
    </submittedName>
</protein>
<dbReference type="HOGENOM" id="CLU_3135016_0_0_10"/>
<gene>
    <name evidence="1" type="ORF">HMPREF9455_01854</name>
</gene>
<accession>F5IXN7</accession>